<name>A0ABY3PJV3_9CYAN</name>
<dbReference type="PIRSF" id="PIRSF035042">
    <property type="entry name" value="UCP035042_thirdx"/>
    <property type="match status" value="1"/>
</dbReference>
<dbReference type="RefSeq" id="WP_230840881.1">
    <property type="nucleotide sequence ID" value="NZ_CP063845.1"/>
</dbReference>
<organism evidence="1 2">
    <name type="scientific">Gloeobacter morelensis MG652769</name>
    <dbReference type="NCBI Taxonomy" id="2781736"/>
    <lineage>
        <taxon>Bacteria</taxon>
        <taxon>Bacillati</taxon>
        <taxon>Cyanobacteriota</taxon>
        <taxon>Cyanophyceae</taxon>
        <taxon>Gloeobacterales</taxon>
        <taxon>Gloeobacteraceae</taxon>
        <taxon>Gloeobacter</taxon>
        <taxon>Gloeobacter morelensis</taxon>
    </lineage>
</organism>
<dbReference type="CDD" id="cd03062">
    <property type="entry name" value="TRX_Fd_Sucrase"/>
    <property type="match status" value="1"/>
</dbReference>
<sequence>MTTDFFCAAQARAAQEDPIGTASVHQIYVLSEFAPPWTEDAFASRSVPANWRAAVEEGRRARLVAVRPLLIYNGALQQLGRTRVILLHLPKGPATGYDRRECLLREAEDVAPLVREYLSRPPGDCERTTAGPRDLLVCTHGSHDKCCARYGYPFFREAQALVSELGLRNVRLWQTTHFGGHRFAPTLIDFPSGRYYGNLDRRALASILTRSGDIGDLKAVYRGWGILPGVAQVLERELLLLHGWNWLDNEVHCERIEGNPERSRYCIELAYRRPNGGTGRYRAQLVADPERTRQLRGSCNNPQAFTYTKYGVEQLERLL</sequence>
<dbReference type="Gene3D" id="3.40.30.10">
    <property type="entry name" value="Glutaredoxin"/>
    <property type="match status" value="1"/>
</dbReference>
<evidence type="ECO:0000313" key="2">
    <source>
        <dbReference type="Proteomes" id="UP001054846"/>
    </source>
</evidence>
<dbReference type="EMBL" id="CP063845">
    <property type="protein sequence ID" value="UFP93828.1"/>
    <property type="molecule type" value="Genomic_DNA"/>
</dbReference>
<dbReference type="InterPro" id="IPR036249">
    <property type="entry name" value="Thioredoxin-like_sf"/>
</dbReference>
<reference evidence="1 2" key="1">
    <citation type="journal article" date="2021" name="Genome Biol. Evol.">
        <title>Complete Genome Sequencing of a Novel Gloeobacter Species from a Waterfall Cave in Mexico.</title>
        <authorList>
            <person name="Saw J.H."/>
            <person name="Cardona T."/>
            <person name="Montejano G."/>
        </authorList>
    </citation>
    <scope>NUCLEOTIDE SEQUENCE [LARGE SCALE GENOMIC DNA]</scope>
    <source>
        <strain evidence="1">MG652769</strain>
    </source>
</reference>
<accession>A0ABY3PJV3</accession>
<keyword evidence="2" id="KW-1185">Reference proteome</keyword>
<dbReference type="Pfam" id="PF06999">
    <property type="entry name" value="Suc_Fer-like"/>
    <property type="match status" value="1"/>
</dbReference>
<evidence type="ECO:0000313" key="1">
    <source>
        <dbReference type="EMBL" id="UFP93828.1"/>
    </source>
</evidence>
<dbReference type="InterPro" id="IPR009737">
    <property type="entry name" value="Aim32/Apd1-like"/>
</dbReference>
<dbReference type="Proteomes" id="UP001054846">
    <property type="component" value="Chromosome"/>
</dbReference>
<gene>
    <name evidence="1" type="ORF">ISF26_18925</name>
</gene>
<proteinExistence type="predicted"/>
<dbReference type="SUPFAM" id="SSF52833">
    <property type="entry name" value="Thioredoxin-like"/>
    <property type="match status" value="1"/>
</dbReference>
<protein>
    <submittedName>
        <fullName evidence="1">Sucrase ferredoxin</fullName>
    </submittedName>
</protein>
<dbReference type="InterPro" id="IPR010350">
    <property type="entry name" value="Aim32/Apd1-like_bac"/>
</dbReference>